<gene>
    <name evidence="2" type="ORF">Q8A67_005777</name>
</gene>
<name>A0AA88PZ30_9TELE</name>
<evidence type="ECO:0000256" key="1">
    <source>
        <dbReference type="SAM" id="SignalP"/>
    </source>
</evidence>
<dbReference type="Proteomes" id="UP001187343">
    <property type="component" value="Unassembled WGS sequence"/>
</dbReference>
<evidence type="ECO:0008006" key="4">
    <source>
        <dbReference type="Google" id="ProtNLM"/>
    </source>
</evidence>
<protein>
    <recommendedName>
        <fullName evidence="4">Secreted protein</fullName>
    </recommendedName>
</protein>
<proteinExistence type="predicted"/>
<dbReference type="EMBL" id="JAUYZG010000005">
    <property type="protein sequence ID" value="KAK2906792.1"/>
    <property type="molecule type" value="Genomic_DNA"/>
</dbReference>
<feature type="chain" id="PRO_5041656238" description="Secreted protein" evidence="1">
    <location>
        <begin position="21"/>
        <end position="88"/>
    </location>
</feature>
<dbReference type="AlphaFoldDB" id="A0AA88PZ30"/>
<keyword evidence="1" id="KW-0732">Signal</keyword>
<keyword evidence="3" id="KW-1185">Reference proteome</keyword>
<reference evidence="2" key="1">
    <citation type="submission" date="2023-08" db="EMBL/GenBank/DDBJ databases">
        <title>Chromosome-level Genome Assembly of mud carp (Cirrhinus molitorella).</title>
        <authorList>
            <person name="Liu H."/>
        </authorList>
    </citation>
    <scope>NUCLEOTIDE SEQUENCE</scope>
    <source>
        <strain evidence="2">Prfri</strain>
        <tissue evidence="2">Muscle</tissue>
    </source>
</reference>
<comment type="caution">
    <text evidence="2">The sequence shown here is derived from an EMBL/GenBank/DDBJ whole genome shotgun (WGS) entry which is preliminary data.</text>
</comment>
<evidence type="ECO:0000313" key="3">
    <source>
        <dbReference type="Proteomes" id="UP001187343"/>
    </source>
</evidence>
<organism evidence="2 3">
    <name type="scientific">Cirrhinus molitorella</name>
    <name type="common">mud carp</name>
    <dbReference type="NCBI Taxonomy" id="172907"/>
    <lineage>
        <taxon>Eukaryota</taxon>
        <taxon>Metazoa</taxon>
        <taxon>Chordata</taxon>
        <taxon>Craniata</taxon>
        <taxon>Vertebrata</taxon>
        <taxon>Euteleostomi</taxon>
        <taxon>Actinopterygii</taxon>
        <taxon>Neopterygii</taxon>
        <taxon>Teleostei</taxon>
        <taxon>Ostariophysi</taxon>
        <taxon>Cypriniformes</taxon>
        <taxon>Cyprinidae</taxon>
        <taxon>Labeoninae</taxon>
        <taxon>Labeonini</taxon>
        <taxon>Cirrhinus</taxon>
    </lineage>
</organism>
<feature type="signal peptide" evidence="1">
    <location>
        <begin position="1"/>
        <end position="20"/>
    </location>
</feature>
<evidence type="ECO:0000313" key="2">
    <source>
        <dbReference type="EMBL" id="KAK2906792.1"/>
    </source>
</evidence>
<accession>A0AA88PZ30</accession>
<sequence length="88" mass="10306">MKTLLLSMLCLFVWNQSTEALTDQQVVLGQNATLSCLFEIKLQACKKRHQQCQDEELEQFFYRNGEEFSEVEFRLFLPTNGIVKIQSK</sequence>